<protein>
    <submittedName>
        <fullName evidence="1">Uncharacterized protein</fullName>
    </submittedName>
</protein>
<sequence length="39" mass="4415">MYREKGLALLKCSVDGHSLGYLGQKSECHNHICLNSPRR</sequence>
<accession>A0AA97PP02</accession>
<name>A0AA97PP02_PYRO3</name>
<dbReference type="AlphaFoldDB" id="A0AA97PP02"/>
<organism evidence="1">
    <name type="scientific">Pyricularia oryzae (strain Y34)</name>
    <name type="common">Rice blast fungus</name>
    <name type="synonym">Magnaporthe oryzae</name>
    <dbReference type="NCBI Taxonomy" id="1143189"/>
    <lineage>
        <taxon>Eukaryota</taxon>
        <taxon>Fungi</taxon>
        <taxon>Dikarya</taxon>
        <taxon>Ascomycota</taxon>
        <taxon>Pezizomycotina</taxon>
        <taxon>Sordariomycetes</taxon>
        <taxon>Sordariomycetidae</taxon>
        <taxon>Magnaporthales</taxon>
        <taxon>Pyriculariaceae</taxon>
        <taxon>Pyricularia</taxon>
    </lineage>
</organism>
<reference evidence="1" key="1">
    <citation type="journal article" date="2012" name="PLoS Genet.">
        <title>Comparative analysis of the genomes of two field isolates of the rice blast fungus Magnaporthe oryzae.</title>
        <authorList>
            <person name="Xue M."/>
            <person name="Yang J."/>
            <person name="Li Z."/>
            <person name="Hu S."/>
            <person name="Yao N."/>
            <person name="Dean R.A."/>
            <person name="Zhao W."/>
            <person name="Shen M."/>
            <person name="Zhang H."/>
            <person name="Li C."/>
            <person name="Liu L."/>
            <person name="Cao L."/>
            <person name="Xu X."/>
            <person name="Xing Y."/>
            <person name="Hsiang T."/>
            <person name="Zhang Z."/>
            <person name="Xu J.R."/>
            <person name="Peng Y.L."/>
        </authorList>
    </citation>
    <scope>NUCLEOTIDE SEQUENCE</scope>
    <source>
        <strain evidence="1">Y34</strain>
    </source>
</reference>
<evidence type="ECO:0000313" key="1">
    <source>
        <dbReference type="EMBL" id="ELQ41776.1"/>
    </source>
</evidence>
<dbReference type="EMBL" id="JH793720">
    <property type="protein sequence ID" value="ELQ41776.1"/>
    <property type="molecule type" value="Genomic_DNA"/>
</dbReference>
<gene>
    <name evidence="1" type="ORF">OOU_Y34scaffold00255g74</name>
</gene>
<dbReference type="Proteomes" id="UP000011086">
    <property type="component" value="Unassembled WGS sequence"/>
</dbReference>
<proteinExistence type="predicted"/>